<dbReference type="InterPro" id="IPR050173">
    <property type="entry name" value="ABC_transporter_C-like"/>
</dbReference>
<dbReference type="SUPFAM" id="SSF52540">
    <property type="entry name" value="P-loop containing nucleoside triphosphate hydrolases"/>
    <property type="match status" value="2"/>
</dbReference>
<feature type="transmembrane region" description="Helical" evidence="10">
    <location>
        <begin position="1010"/>
        <end position="1028"/>
    </location>
</feature>
<reference evidence="13" key="1">
    <citation type="journal article" date="2023" name="Mol. Phylogenet. Evol.">
        <title>Genome-scale phylogeny and comparative genomics of the fungal order Sordariales.</title>
        <authorList>
            <person name="Hensen N."/>
            <person name="Bonometti L."/>
            <person name="Westerberg I."/>
            <person name="Brannstrom I.O."/>
            <person name="Guillou S."/>
            <person name="Cros-Aarteil S."/>
            <person name="Calhoun S."/>
            <person name="Haridas S."/>
            <person name="Kuo A."/>
            <person name="Mondo S."/>
            <person name="Pangilinan J."/>
            <person name="Riley R."/>
            <person name="LaButti K."/>
            <person name="Andreopoulos B."/>
            <person name="Lipzen A."/>
            <person name="Chen C."/>
            <person name="Yan M."/>
            <person name="Daum C."/>
            <person name="Ng V."/>
            <person name="Clum A."/>
            <person name="Steindorff A."/>
            <person name="Ohm R.A."/>
            <person name="Martin F."/>
            <person name="Silar P."/>
            <person name="Natvig D.O."/>
            <person name="Lalanne C."/>
            <person name="Gautier V."/>
            <person name="Ament-Velasquez S.L."/>
            <person name="Kruys A."/>
            <person name="Hutchinson M.I."/>
            <person name="Powell A.J."/>
            <person name="Barry K."/>
            <person name="Miller A.N."/>
            <person name="Grigoriev I.V."/>
            <person name="Debuchy R."/>
            <person name="Gladieux P."/>
            <person name="Hiltunen Thoren M."/>
            <person name="Johannesson H."/>
        </authorList>
    </citation>
    <scope>NUCLEOTIDE SEQUENCE</scope>
    <source>
        <strain evidence="13">CBS 538.74</strain>
    </source>
</reference>
<feature type="domain" description="ABC transmembrane type-1" evidence="12">
    <location>
        <begin position="895"/>
        <end position="1174"/>
    </location>
</feature>
<dbReference type="EMBL" id="MU856991">
    <property type="protein sequence ID" value="KAK4152002.1"/>
    <property type="molecule type" value="Genomic_DNA"/>
</dbReference>
<dbReference type="PANTHER" id="PTHR24223:SF345">
    <property type="entry name" value="ABC MULTIDRUG TRANSPORTER (EUROFUNG)"/>
    <property type="match status" value="1"/>
</dbReference>
<evidence type="ECO:0000256" key="3">
    <source>
        <dbReference type="ARBA" id="ARBA00022692"/>
    </source>
</evidence>
<dbReference type="InterPro" id="IPR003439">
    <property type="entry name" value="ABC_transporter-like_ATP-bd"/>
</dbReference>
<feature type="domain" description="ABC transporter" evidence="11">
    <location>
        <begin position="602"/>
        <end position="832"/>
    </location>
</feature>
<keyword evidence="7 10" id="KW-0472">Membrane</keyword>
<dbReference type="Pfam" id="PF00005">
    <property type="entry name" value="ABC_tran"/>
    <property type="match status" value="2"/>
</dbReference>
<name>A0AAN6ZV25_9PEZI</name>
<evidence type="ECO:0000256" key="9">
    <source>
        <dbReference type="SAM" id="MobiDB-lite"/>
    </source>
</evidence>
<reference evidence="13" key="2">
    <citation type="submission" date="2023-05" db="EMBL/GenBank/DDBJ databases">
        <authorList>
            <consortium name="Lawrence Berkeley National Laboratory"/>
            <person name="Steindorff A."/>
            <person name="Hensen N."/>
            <person name="Bonometti L."/>
            <person name="Westerberg I."/>
            <person name="Brannstrom I.O."/>
            <person name="Guillou S."/>
            <person name="Cros-Aarteil S."/>
            <person name="Calhoun S."/>
            <person name="Haridas S."/>
            <person name="Kuo A."/>
            <person name="Mondo S."/>
            <person name="Pangilinan J."/>
            <person name="Riley R."/>
            <person name="Labutti K."/>
            <person name="Andreopoulos B."/>
            <person name="Lipzen A."/>
            <person name="Chen C."/>
            <person name="Yanf M."/>
            <person name="Daum C."/>
            <person name="Ng V."/>
            <person name="Clum A."/>
            <person name="Ohm R."/>
            <person name="Martin F."/>
            <person name="Silar P."/>
            <person name="Natvig D."/>
            <person name="Lalanne C."/>
            <person name="Gautier V."/>
            <person name="Ament-Velasquez S.L."/>
            <person name="Kruys A."/>
            <person name="Hutchinson M.I."/>
            <person name="Powell A.J."/>
            <person name="Barry K."/>
            <person name="Miller A.N."/>
            <person name="Grigoriev I.V."/>
            <person name="Debuchy R."/>
            <person name="Gladieux P."/>
            <person name="Thoren M.H."/>
            <person name="Johannesson H."/>
        </authorList>
    </citation>
    <scope>NUCLEOTIDE SEQUENCE</scope>
    <source>
        <strain evidence="13">CBS 538.74</strain>
    </source>
</reference>
<organism evidence="13 14">
    <name type="scientific">Chaetomidium leptoderma</name>
    <dbReference type="NCBI Taxonomy" id="669021"/>
    <lineage>
        <taxon>Eukaryota</taxon>
        <taxon>Fungi</taxon>
        <taxon>Dikarya</taxon>
        <taxon>Ascomycota</taxon>
        <taxon>Pezizomycotina</taxon>
        <taxon>Sordariomycetes</taxon>
        <taxon>Sordariomycetidae</taxon>
        <taxon>Sordariales</taxon>
        <taxon>Chaetomiaceae</taxon>
        <taxon>Chaetomidium</taxon>
    </lineage>
</organism>
<dbReference type="GO" id="GO:0140359">
    <property type="term" value="F:ABC-type transporter activity"/>
    <property type="evidence" value="ECO:0007669"/>
    <property type="project" value="InterPro"/>
</dbReference>
<dbReference type="CDD" id="cd18579">
    <property type="entry name" value="ABC_6TM_ABCC_D1"/>
    <property type="match status" value="1"/>
</dbReference>
<dbReference type="Gene3D" id="3.40.50.300">
    <property type="entry name" value="P-loop containing nucleotide triphosphate hydrolases"/>
    <property type="match status" value="2"/>
</dbReference>
<evidence type="ECO:0000256" key="2">
    <source>
        <dbReference type="ARBA" id="ARBA00022448"/>
    </source>
</evidence>
<keyword evidence="3 10" id="KW-0812">Transmembrane</keyword>
<feature type="transmembrane region" description="Helical" evidence="10">
    <location>
        <begin position="1118"/>
        <end position="1138"/>
    </location>
</feature>
<evidence type="ECO:0000256" key="6">
    <source>
        <dbReference type="ARBA" id="ARBA00022989"/>
    </source>
</evidence>
<feature type="transmembrane region" description="Helical" evidence="10">
    <location>
        <begin position="311"/>
        <end position="336"/>
    </location>
</feature>
<comment type="function">
    <text evidence="8">ABC-type transporter; part of the gene cluster that mediates the biosynthesis of the phomopsins, a group of hexapeptide mycotoxins which infects lupins and causes lupinosis disease in livestock.</text>
</comment>
<evidence type="ECO:0000256" key="7">
    <source>
        <dbReference type="ARBA" id="ARBA00023136"/>
    </source>
</evidence>
<feature type="transmembrane region" description="Helical" evidence="10">
    <location>
        <begin position="1034"/>
        <end position="1054"/>
    </location>
</feature>
<feature type="transmembrane region" description="Helical" evidence="10">
    <location>
        <begin position="158"/>
        <end position="177"/>
    </location>
</feature>
<feature type="transmembrane region" description="Helical" evidence="10">
    <location>
        <begin position="32"/>
        <end position="51"/>
    </location>
</feature>
<dbReference type="SUPFAM" id="SSF90123">
    <property type="entry name" value="ABC transporter transmembrane region"/>
    <property type="match status" value="2"/>
</dbReference>
<keyword evidence="2" id="KW-0813">Transport</keyword>
<protein>
    <submittedName>
        <fullName evidence="13">Canalicular multispecific organic anion transporter 1</fullName>
    </submittedName>
</protein>
<comment type="subcellular location">
    <subcellularLocation>
        <location evidence="1">Membrane</location>
        <topology evidence="1">Multi-pass membrane protein</topology>
    </subcellularLocation>
</comment>
<evidence type="ECO:0000256" key="10">
    <source>
        <dbReference type="SAM" id="Phobius"/>
    </source>
</evidence>
<dbReference type="InterPro" id="IPR044746">
    <property type="entry name" value="ABCC_6TM_D1"/>
</dbReference>
<dbReference type="CDD" id="cd18580">
    <property type="entry name" value="ABC_6TM_ABCC_D2"/>
    <property type="match status" value="1"/>
</dbReference>
<feature type="transmembrane region" description="Helical" evidence="10">
    <location>
        <begin position="94"/>
        <end position="116"/>
    </location>
</feature>
<dbReference type="PROSITE" id="PS00211">
    <property type="entry name" value="ABC_TRANSPORTER_1"/>
    <property type="match status" value="2"/>
</dbReference>
<accession>A0AAN6ZV25</accession>
<dbReference type="Proteomes" id="UP001302745">
    <property type="component" value="Unassembled WGS sequence"/>
</dbReference>
<feature type="compositionally biased region" description="Pro residues" evidence="9">
    <location>
        <begin position="1273"/>
        <end position="1295"/>
    </location>
</feature>
<dbReference type="GO" id="GO:0016020">
    <property type="term" value="C:membrane"/>
    <property type="evidence" value="ECO:0007669"/>
    <property type="project" value="UniProtKB-SubCell"/>
</dbReference>
<evidence type="ECO:0000259" key="12">
    <source>
        <dbReference type="PROSITE" id="PS50929"/>
    </source>
</evidence>
<comment type="caution">
    <text evidence="13">The sequence shown here is derived from an EMBL/GenBank/DDBJ whole genome shotgun (WGS) entry which is preliminary data.</text>
</comment>
<evidence type="ECO:0000256" key="8">
    <source>
        <dbReference type="ARBA" id="ARBA00059074"/>
    </source>
</evidence>
<dbReference type="InterPro" id="IPR027417">
    <property type="entry name" value="P-loop_NTPase"/>
</dbReference>
<dbReference type="GO" id="GO:0005524">
    <property type="term" value="F:ATP binding"/>
    <property type="evidence" value="ECO:0007669"/>
    <property type="project" value="UniProtKB-KW"/>
</dbReference>
<feature type="domain" description="ABC transporter" evidence="11">
    <location>
        <begin position="1211"/>
        <end position="1494"/>
    </location>
</feature>
<gene>
    <name evidence="13" type="ORF">C8A00DRAFT_44868</name>
</gene>
<evidence type="ECO:0000256" key="4">
    <source>
        <dbReference type="ARBA" id="ARBA00022741"/>
    </source>
</evidence>
<evidence type="ECO:0000313" key="14">
    <source>
        <dbReference type="Proteomes" id="UP001302745"/>
    </source>
</evidence>
<dbReference type="FunFam" id="1.20.1560.10:FF:000066">
    <property type="entry name" value="ABC multidrug transporter (Eurofung)"/>
    <property type="match status" value="1"/>
</dbReference>
<feature type="transmembrane region" description="Helical" evidence="10">
    <location>
        <begin position="937"/>
        <end position="957"/>
    </location>
</feature>
<evidence type="ECO:0000256" key="5">
    <source>
        <dbReference type="ARBA" id="ARBA00022840"/>
    </source>
</evidence>
<dbReference type="InterPro" id="IPR044726">
    <property type="entry name" value="ABCC_6TM_D2"/>
</dbReference>
<sequence>MDFSGCLDDDSFGPAVRGCRGDFDFTIKFEKIFFALIPAPILVAFFLCRVVYLVRKPVIVGGAALRTAKLVGHRVSCVLQLALLVLSSTKSRRFGAFFIPSDALTLAFGLCMLPLSYLEHSRAPRPSILLNASLFVTTLLDISQVRTLWLASANADEITFSRIFTCGVAFKALIIVLESQSKSRWIARWDVKQHSPEETSGLYGLGAYFWLNRLLLTGYRKVLEIKDLFALDHSIASKALYSKLSHHIDVSRLRGRNHGLSRAVAKALAVPLLLPVGPRIALGAFQFCQPFLIQTLLEYLQQPADQSSKNVAYGLIGATIIIYVGIAASDAFYWYFQERVLYMARGLLASAIYRKTTESRLSTSGDSEALTLMSADIERIISGCLSIHELWANTIEVALACWLLSRQIGPAFVAPLIVVGACVVCTAVLARFTGPRQKLWMEKIQKRVGLTSSIIGQMKHLKISGLAETVEEAIQSMRVDELKAGTRFRAVVVFAAVVGYLPMFLSPVIAFAFASRTLDVTTIFTSMSYILLLAAPLGTLFQMIPNLLAAFTCSNRIQAFLEQAPRFDFRQLPSPPQLKHGSTAEKSSQRDTELLMSTSPKVKITGGSFSWEAGNPSLKNIDLDIPASQFTIVVGPVASGKSTLCKALLGEVPVSRGQVLMASNASCKIGYCDQNPYLTNATIRENIVGFAPFIQERYDEVIEATMLRPDLALLPLGDSTNIGSNGITLSGGQKQRVSMARALYLDTDFYVFDDILSGLDADTEEQVFLRVFSPIGLIRQRNATAVLCTHSVRHLPLADRIVALGSDGTIIEQGTFQELMANEKYVSSLGVEETDKSHSGGDATPAESPAKAEPPPKPVPPQLPVPSKSEEQARMTGDWAVYGHYLARINTLSIVIIAVFGIGWGGLSNFGTIWLKFWSEDVASPNPSHSNAFYNGLYAVLQMGTLVSLFLVAWVCFTSMISISGARLHHEALRTVINAPLSFFTTTDTGVVVNHFSQDMTLIDSQLPQAIINLVLVLFECLGLAAVIATSSPYVAITYPILAVVLYVLQKFYLRTSRQIRLLDLEAKSPLYSHFIDTIKGIATFRAFGWVQEGIDQNYRLLDTSQRPAYLLAMIQRWLALTLQLVVAVLALAVVTLATQLRSNTAFTGASLIALMSFGDGLTQFIRFYTLLETSIGAVSRLKAFSENVKPESKEGEDVVPPKEWPLKGGIEINGVSAAYGDSEGEDAAPQHLALDNLHLTIAPGEKVAICGRSGSGKSSLLLLLLLGLLDPLPPPPPPPPPNPPSSPPLPPLPPQITIDHLPLTTLSRAPLRQNLLALPQEPVFLPPGTPIQTNLDPHHTAPPSLCRAALEAVSLWDLISSCRPGGLDAPLSPDTLFSQGQKQLFSLARAILRRRVRALERGTAGTSSSSDGDGGILLLDEVSSSVDRETDEAMQRVIMREFAGYTIVMVSHRLGMVMGFDRVVVMDGGRIVESGRPGELVEREGGRFRELWMVGNKGMS</sequence>
<dbReference type="InterPro" id="IPR003593">
    <property type="entry name" value="AAA+_ATPase"/>
</dbReference>
<dbReference type="InterPro" id="IPR011527">
    <property type="entry name" value="ABC1_TM_dom"/>
</dbReference>
<proteinExistence type="predicted"/>
<feature type="region of interest" description="Disordered" evidence="9">
    <location>
        <begin position="573"/>
        <end position="593"/>
    </location>
</feature>
<dbReference type="InterPro" id="IPR017871">
    <property type="entry name" value="ABC_transporter-like_CS"/>
</dbReference>
<feature type="transmembrane region" description="Helical" evidence="10">
    <location>
        <begin position="412"/>
        <end position="433"/>
    </location>
</feature>
<feature type="transmembrane region" description="Helical" evidence="10">
    <location>
        <begin position="894"/>
        <end position="917"/>
    </location>
</feature>
<dbReference type="PANTHER" id="PTHR24223">
    <property type="entry name" value="ATP-BINDING CASSETTE SUB-FAMILY C"/>
    <property type="match status" value="1"/>
</dbReference>
<feature type="compositionally biased region" description="Pro residues" evidence="9">
    <location>
        <begin position="852"/>
        <end position="864"/>
    </location>
</feature>
<dbReference type="PROSITE" id="PS50893">
    <property type="entry name" value="ABC_TRANSPORTER_2"/>
    <property type="match status" value="2"/>
</dbReference>
<evidence type="ECO:0000259" key="11">
    <source>
        <dbReference type="PROSITE" id="PS50893"/>
    </source>
</evidence>
<feature type="domain" description="ABC transmembrane type-1" evidence="12">
    <location>
        <begin position="280"/>
        <end position="549"/>
    </location>
</feature>
<feature type="region of interest" description="Disordered" evidence="9">
    <location>
        <begin position="1273"/>
        <end position="1296"/>
    </location>
</feature>
<keyword evidence="5" id="KW-0067">ATP-binding</keyword>
<dbReference type="Pfam" id="PF00664">
    <property type="entry name" value="ABC_membrane"/>
    <property type="match status" value="2"/>
</dbReference>
<feature type="transmembrane region" description="Helical" evidence="10">
    <location>
        <begin position="491"/>
        <end position="514"/>
    </location>
</feature>
<dbReference type="SMART" id="SM00382">
    <property type="entry name" value="AAA"/>
    <property type="match status" value="2"/>
</dbReference>
<feature type="region of interest" description="Disordered" evidence="9">
    <location>
        <begin position="831"/>
        <end position="870"/>
    </location>
</feature>
<keyword evidence="14" id="KW-1185">Reference proteome</keyword>
<dbReference type="InterPro" id="IPR036640">
    <property type="entry name" value="ABC1_TM_sf"/>
</dbReference>
<keyword evidence="4" id="KW-0547">Nucleotide-binding</keyword>
<evidence type="ECO:0000313" key="13">
    <source>
        <dbReference type="EMBL" id="KAK4152002.1"/>
    </source>
</evidence>
<feature type="transmembrane region" description="Helical" evidence="10">
    <location>
        <begin position="520"/>
        <end position="541"/>
    </location>
</feature>
<evidence type="ECO:0000256" key="1">
    <source>
        <dbReference type="ARBA" id="ARBA00004141"/>
    </source>
</evidence>
<dbReference type="FunFam" id="1.20.1560.10:FF:000055">
    <property type="entry name" value="ABC multidrug transporter (Eurofung)"/>
    <property type="match status" value="1"/>
</dbReference>
<dbReference type="CDD" id="cd03250">
    <property type="entry name" value="ABCC_MRP_domain1"/>
    <property type="match status" value="1"/>
</dbReference>
<keyword evidence="6 10" id="KW-1133">Transmembrane helix</keyword>
<dbReference type="Gene3D" id="1.20.1560.10">
    <property type="entry name" value="ABC transporter type 1, transmembrane domain"/>
    <property type="match status" value="2"/>
</dbReference>
<dbReference type="PROSITE" id="PS50929">
    <property type="entry name" value="ABC_TM1F"/>
    <property type="match status" value="2"/>
</dbReference>
<dbReference type="GO" id="GO:0016887">
    <property type="term" value="F:ATP hydrolysis activity"/>
    <property type="evidence" value="ECO:0007669"/>
    <property type="project" value="InterPro"/>
</dbReference>